<organism evidence="1 2">
    <name type="scientific">Pseudolysobacter antarcticus</name>
    <dbReference type="NCBI Taxonomy" id="2511995"/>
    <lineage>
        <taxon>Bacteria</taxon>
        <taxon>Pseudomonadati</taxon>
        <taxon>Pseudomonadota</taxon>
        <taxon>Gammaproteobacteria</taxon>
        <taxon>Lysobacterales</taxon>
        <taxon>Rhodanobacteraceae</taxon>
        <taxon>Pseudolysobacter</taxon>
    </lineage>
</organism>
<evidence type="ECO:0000313" key="1">
    <source>
        <dbReference type="EMBL" id="QBB68896.1"/>
    </source>
</evidence>
<reference evidence="1 2" key="1">
    <citation type="submission" date="2019-01" db="EMBL/GenBank/DDBJ databases">
        <title>Pseudolysobacter antarctica gen. nov., sp. nov., isolated from Fildes Peninsula, Antarctica.</title>
        <authorList>
            <person name="Wei Z."/>
            <person name="Peng F."/>
        </authorList>
    </citation>
    <scope>NUCLEOTIDE SEQUENCE [LARGE SCALE GENOMIC DNA]</scope>
    <source>
        <strain evidence="1 2">AQ6-296</strain>
        <plasmid evidence="1 2">unnamed1</plasmid>
    </source>
</reference>
<proteinExistence type="predicted"/>
<keyword evidence="2" id="KW-1185">Reference proteome</keyword>
<dbReference type="KEGG" id="xbc:ELE36_00065"/>
<dbReference type="RefSeq" id="WP_129831147.1">
    <property type="nucleotide sequence ID" value="NZ_CP035703.1"/>
</dbReference>
<keyword evidence="1" id="KW-0614">Plasmid</keyword>
<dbReference type="EMBL" id="CP035703">
    <property type="protein sequence ID" value="QBB68896.1"/>
    <property type="molecule type" value="Genomic_DNA"/>
</dbReference>
<name>A0A411HEI9_9GAMM</name>
<accession>A0A411HEI9</accession>
<geneLocation type="plasmid" evidence="1">
    <name>unnamed1</name>
</geneLocation>
<sequence>MKPTPPTDTVTIPKDEWLSTRTTTIEGVSKSLPPPKAPRVPGYASTLVREDVFQRLKELQKAQASSEIGMKEIVTGLLLAAIDNPQVLAAGKTHAITLALEEHDKKRQALLQLQNA</sequence>
<protein>
    <submittedName>
        <fullName evidence="1">Uncharacterized protein</fullName>
    </submittedName>
</protein>
<dbReference type="Proteomes" id="UP000291562">
    <property type="component" value="Plasmid unnamed1"/>
</dbReference>
<dbReference type="AlphaFoldDB" id="A0A411HEI9"/>
<gene>
    <name evidence="1" type="ORF">ELE36_00065</name>
</gene>
<evidence type="ECO:0000313" key="2">
    <source>
        <dbReference type="Proteomes" id="UP000291562"/>
    </source>
</evidence>